<dbReference type="OrthoDB" id="7245165at2"/>
<dbReference type="InterPro" id="IPR023631">
    <property type="entry name" value="Amidase_dom"/>
</dbReference>
<dbReference type="SUPFAM" id="SSF75304">
    <property type="entry name" value="Amidase signature (AS) enzymes"/>
    <property type="match status" value="1"/>
</dbReference>
<dbReference type="InterPro" id="IPR000120">
    <property type="entry name" value="Amidase"/>
</dbReference>
<dbReference type="InterPro" id="IPR036928">
    <property type="entry name" value="AS_sf"/>
</dbReference>
<dbReference type="PANTHER" id="PTHR11895">
    <property type="entry name" value="TRANSAMIDASE"/>
    <property type="match status" value="1"/>
</dbReference>
<evidence type="ECO:0000313" key="3">
    <source>
        <dbReference type="EMBL" id="PTM51732.1"/>
    </source>
</evidence>
<evidence type="ECO:0000259" key="2">
    <source>
        <dbReference type="Pfam" id="PF01425"/>
    </source>
</evidence>
<keyword evidence="3" id="KW-0808">Transferase</keyword>
<name>A0A2T4YYE0_9HYPH</name>
<evidence type="ECO:0000313" key="4">
    <source>
        <dbReference type="Proteomes" id="UP000241808"/>
    </source>
</evidence>
<feature type="domain" description="Amidase" evidence="2">
    <location>
        <begin position="36"/>
        <end position="454"/>
    </location>
</feature>
<comment type="caution">
    <text evidence="3">The sequence shown here is derived from an EMBL/GenBank/DDBJ whole genome shotgun (WGS) entry which is preliminary data.</text>
</comment>
<evidence type="ECO:0000256" key="1">
    <source>
        <dbReference type="ARBA" id="ARBA00009199"/>
    </source>
</evidence>
<proteinExistence type="inferred from homology"/>
<reference evidence="3 4" key="1">
    <citation type="submission" date="2018-04" db="EMBL/GenBank/DDBJ databases">
        <title>Genomic Encyclopedia of Archaeal and Bacterial Type Strains, Phase II (KMG-II): from individual species to whole genera.</title>
        <authorList>
            <person name="Goeker M."/>
        </authorList>
    </citation>
    <scope>NUCLEOTIDE SEQUENCE [LARGE SCALE GENOMIC DNA]</scope>
    <source>
        <strain evidence="3 4">DSM 25521</strain>
    </source>
</reference>
<organism evidence="3 4">
    <name type="scientific">Phreatobacter oligotrophus</name>
    <dbReference type="NCBI Taxonomy" id="1122261"/>
    <lineage>
        <taxon>Bacteria</taxon>
        <taxon>Pseudomonadati</taxon>
        <taxon>Pseudomonadota</taxon>
        <taxon>Alphaproteobacteria</taxon>
        <taxon>Hyphomicrobiales</taxon>
        <taxon>Phreatobacteraceae</taxon>
        <taxon>Phreatobacter</taxon>
    </lineage>
</organism>
<dbReference type="AlphaFoldDB" id="A0A2T4YYE0"/>
<dbReference type="Pfam" id="PF01425">
    <property type="entry name" value="Amidase"/>
    <property type="match status" value="1"/>
</dbReference>
<dbReference type="EMBL" id="PZZL01000009">
    <property type="protein sequence ID" value="PTM51732.1"/>
    <property type="molecule type" value="Genomic_DNA"/>
</dbReference>
<dbReference type="GO" id="GO:0016740">
    <property type="term" value="F:transferase activity"/>
    <property type="evidence" value="ECO:0007669"/>
    <property type="project" value="UniProtKB-KW"/>
</dbReference>
<gene>
    <name evidence="3" type="ORF">C8P69_10918</name>
</gene>
<comment type="similarity">
    <text evidence="1">Belongs to the amidase family.</text>
</comment>
<dbReference type="Gene3D" id="3.90.1300.10">
    <property type="entry name" value="Amidase signature (AS) domain"/>
    <property type="match status" value="1"/>
</dbReference>
<accession>A0A2T4YYE0</accession>
<keyword evidence="4" id="KW-1185">Reference proteome</keyword>
<dbReference type="RefSeq" id="WP_108178842.1">
    <property type="nucleotide sequence ID" value="NZ_PZZL01000009.1"/>
</dbReference>
<protein>
    <submittedName>
        <fullName evidence="3">Aspartyl-tRNA(Asn)/glutamyl-tRNA(Gln) amidotransferase subunit A</fullName>
    </submittedName>
</protein>
<dbReference type="Proteomes" id="UP000241808">
    <property type="component" value="Unassembled WGS sequence"/>
</dbReference>
<dbReference type="PANTHER" id="PTHR11895:SF151">
    <property type="entry name" value="GLUTAMYL-TRNA(GLN) AMIDOTRANSFERASE SUBUNIT A"/>
    <property type="match status" value="1"/>
</dbReference>
<sequence length="468" mass="47960">MRAARPLIGSLDHWPDLSTLAAAVRGGRSSAKTETAKALDAIARLNPTLNAMTSVDPSDALARAAAVDRRIADGEIMPLAGVPVAIKDNIWVKGRRITQGSKLFRDFVAPEDAVAVRRLEQAGAVIVGIAATSEFAAKGQTTTPLHGATRNPWNPALTPGGSSGGPVAAVASGMVPLALGTDAGGSSRRPPAHTGLVGFKPSFGAIPYGPGFEEPFFGISCHCPIARTVSDAALAFAVLAGPDPLDPHAVPVDTREDAPTRLTIAVSPRWGLDVPVEPAVAHRMEEVVQRLRKAGLTIVERDPEWPQGAAESGLGAIQQAGLAALHGAAWKAHPELIDPDLGAQIEAGLALPATAVAGALLLSEQVAAAAARFFAGGIDAAIGPTTPCAAWPVEKLGPDTIAGVPVGPRGHAVFTPLFNHARQPAISVPCGVDPAGLPLGLQIVMPRGQDRRLLALATEVEAILASPG</sequence>